<evidence type="ECO:0000313" key="2">
    <source>
        <dbReference type="Proteomes" id="UP000268230"/>
    </source>
</evidence>
<dbReference type="OrthoDB" id="5514628at2"/>
<dbReference type="AlphaFoldDB" id="A0A3S8ULR3"/>
<dbReference type="Pfam" id="PF20461">
    <property type="entry name" value="DUF6714"/>
    <property type="match status" value="1"/>
</dbReference>
<sequence length="171" mass="19582">MRVQDTLNARQGSIRKMVEAAFKKENPPDASEIISSLHLEPLQVKDYFAGKRWWDITLQGLFDDYIGDSSACLTFMTSAGVEYYLPAYLLMAAEHYYDGGIVTEDFAYGLKRSIMRDDLYRMSLYGTEKKKAIVEVLVFLWKEYGDEEALEAMRAIAVRWGDEYINSGGQE</sequence>
<dbReference type="Proteomes" id="UP000268230">
    <property type="component" value="Chromosome"/>
</dbReference>
<organism evidence="1 2">
    <name type="scientific">Pseudomonas entomophila</name>
    <dbReference type="NCBI Taxonomy" id="312306"/>
    <lineage>
        <taxon>Bacteria</taxon>
        <taxon>Pseudomonadati</taxon>
        <taxon>Pseudomonadota</taxon>
        <taxon>Gammaproteobacteria</taxon>
        <taxon>Pseudomonadales</taxon>
        <taxon>Pseudomonadaceae</taxon>
        <taxon>Pseudomonas</taxon>
    </lineage>
</organism>
<dbReference type="EMBL" id="CP034338">
    <property type="protein sequence ID" value="AZL69163.1"/>
    <property type="molecule type" value="Genomic_DNA"/>
</dbReference>
<protein>
    <submittedName>
        <fullName evidence="1">Uncharacterized protein</fullName>
    </submittedName>
</protein>
<evidence type="ECO:0000313" key="1">
    <source>
        <dbReference type="EMBL" id="AZL69163.1"/>
    </source>
</evidence>
<dbReference type="KEGG" id="pory:EJA05_16150"/>
<gene>
    <name evidence="1" type="ORF">EJA05_16150</name>
</gene>
<proteinExistence type="predicted"/>
<reference evidence="1 2" key="1">
    <citation type="submission" date="2018-12" db="EMBL/GenBank/DDBJ databases">
        <authorList>
            <person name="Li S."/>
            <person name="Yang R."/>
            <person name="Chen G."/>
            <person name="Zou L."/>
            <person name="Zhang C."/>
            <person name="Chen Y."/>
            <person name="Liu Z."/>
            <person name="Li Y."/>
            <person name="Yan Y."/>
            <person name="Huang M."/>
            <person name="Chen T."/>
        </authorList>
    </citation>
    <scope>NUCLEOTIDE SEQUENCE [LARGE SCALE GENOMIC DNA]</scope>
    <source>
        <strain evidence="1 2">1257</strain>
    </source>
</reference>
<dbReference type="InterPro" id="IPR046560">
    <property type="entry name" value="DUF6714"/>
</dbReference>
<name>A0A3S8ULR3_9PSED</name>
<accession>A0A3S8ULR3</accession>